<dbReference type="Gene3D" id="2.60.40.4380">
    <property type="entry name" value="Translational regulator CsrA"/>
    <property type="match status" value="1"/>
</dbReference>
<feature type="region of interest" description="Disordered" evidence="5">
    <location>
        <begin position="52"/>
        <end position="72"/>
    </location>
</feature>
<comment type="function">
    <text evidence="4">A translational regulator that binds mRNA to regulate translation initiation and/or mRNA stability. Usually binds in the 5'-UTR at or near the Shine-Dalgarno sequence preventing ribosome-binding, thus repressing translation. Its main target seems to be the major flagellin gene, while its function is anatagonized by FliW.</text>
</comment>
<dbReference type="GO" id="GO:0048027">
    <property type="term" value="F:mRNA 5'-UTR binding"/>
    <property type="evidence" value="ECO:0007669"/>
    <property type="project" value="UniProtKB-UniRule"/>
</dbReference>
<comment type="similarity">
    <text evidence="4">Belongs to the CsrA/RsmA family.</text>
</comment>
<dbReference type="SUPFAM" id="SSF117130">
    <property type="entry name" value="CsrA-like"/>
    <property type="match status" value="1"/>
</dbReference>
<evidence type="ECO:0000313" key="6">
    <source>
        <dbReference type="EMBL" id="KAA1260916.1"/>
    </source>
</evidence>
<keyword evidence="1 4" id="KW-0963">Cytoplasm</keyword>
<dbReference type="GO" id="GO:0045947">
    <property type="term" value="P:negative regulation of translational initiation"/>
    <property type="evidence" value="ECO:0007669"/>
    <property type="project" value="UniProtKB-UniRule"/>
</dbReference>
<dbReference type="Pfam" id="PF02599">
    <property type="entry name" value="CsrA"/>
    <property type="match status" value="1"/>
</dbReference>
<dbReference type="GO" id="GO:0006402">
    <property type="term" value="P:mRNA catabolic process"/>
    <property type="evidence" value="ECO:0007669"/>
    <property type="project" value="InterPro"/>
</dbReference>
<proteinExistence type="inferred from homology"/>
<protein>
    <recommendedName>
        <fullName evidence="4">Translational regulator CsrA</fullName>
    </recommendedName>
</protein>
<dbReference type="OrthoDB" id="289081at2"/>
<name>A0A5B1CK15_9BACT</name>
<gene>
    <name evidence="4" type="primary">csrA</name>
    <name evidence="6" type="ORF">LF1_34580</name>
</gene>
<dbReference type="GO" id="GO:0006109">
    <property type="term" value="P:regulation of carbohydrate metabolic process"/>
    <property type="evidence" value="ECO:0007669"/>
    <property type="project" value="InterPro"/>
</dbReference>
<dbReference type="PANTHER" id="PTHR34984">
    <property type="entry name" value="CARBON STORAGE REGULATOR"/>
    <property type="match status" value="1"/>
</dbReference>
<comment type="subcellular location">
    <subcellularLocation>
        <location evidence="4">Cytoplasm</location>
    </subcellularLocation>
</comment>
<accession>A0A5B1CK15</accession>
<dbReference type="AlphaFoldDB" id="A0A5B1CK15"/>
<evidence type="ECO:0000256" key="5">
    <source>
        <dbReference type="SAM" id="MobiDB-lite"/>
    </source>
</evidence>
<sequence>MLVLSRKDGETIEIPELGIVIQVTSIKKSKVTIGIEAPKELAILRGEMVGRTSEPKNQIQANPSPGSFAVPASPMAAVKEPASDYSSSAANEPTFFQVA</sequence>
<organism evidence="6 7">
    <name type="scientific">Rubripirellula obstinata</name>
    <dbReference type="NCBI Taxonomy" id="406547"/>
    <lineage>
        <taxon>Bacteria</taxon>
        <taxon>Pseudomonadati</taxon>
        <taxon>Planctomycetota</taxon>
        <taxon>Planctomycetia</taxon>
        <taxon>Pirellulales</taxon>
        <taxon>Pirellulaceae</taxon>
        <taxon>Rubripirellula</taxon>
    </lineage>
</organism>
<evidence type="ECO:0000256" key="2">
    <source>
        <dbReference type="ARBA" id="ARBA00022845"/>
    </source>
</evidence>
<reference evidence="6 7" key="1">
    <citation type="submission" date="2019-08" db="EMBL/GenBank/DDBJ databases">
        <title>Deep-cultivation of Planctomycetes and their phenomic and genomic characterization uncovers novel biology.</title>
        <authorList>
            <person name="Wiegand S."/>
            <person name="Jogler M."/>
            <person name="Boedeker C."/>
            <person name="Pinto D."/>
            <person name="Vollmers J."/>
            <person name="Rivas-Marin E."/>
            <person name="Kohn T."/>
            <person name="Peeters S.H."/>
            <person name="Heuer A."/>
            <person name="Rast P."/>
            <person name="Oberbeckmann S."/>
            <person name="Bunk B."/>
            <person name="Jeske O."/>
            <person name="Meyerdierks A."/>
            <person name="Storesund J.E."/>
            <person name="Kallscheuer N."/>
            <person name="Luecker S."/>
            <person name="Lage O.M."/>
            <person name="Pohl T."/>
            <person name="Merkel B.J."/>
            <person name="Hornburger P."/>
            <person name="Mueller R.-W."/>
            <person name="Bruemmer F."/>
            <person name="Labrenz M."/>
            <person name="Spormann A.M."/>
            <person name="Op Den Camp H."/>
            <person name="Overmann J."/>
            <person name="Amann R."/>
            <person name="Jetten M.S.M."/>
            <person name="Mascher T."/>
            <person name="Medema M.H."/>
            <person name="Devos D.P."/>
            <person name="Kaster A.-K."/>
            <person name="Ovreas L."/>
            <person name="Rohde M."/>
            <person name="Galperin M.Y."/>
            <person name="Jogler C."/>
        </authorList>
    </citation>
    <scope>NUCLEOTIDE SEQUENCE [LARGE SCALE GENOMIC DNA]</scope>
    <source>
        <strain evidence="6 7">LF1</strain>
    </source>
</reference>
<dbReference type="EMBL" id="VRLW01000001">
    <property type="protein sequence ID" value="KAA1260916.1"/>
    <property type="molecule type" value="Genomic_DNA"/>
</dbReference>
<dbReference type="InterPro" id="IPR003751">
    <property type="entry name" value="CsrA"/>
</dbReference>
<dbReference type="PANTHER" id="PTHR34984:SF1">
    <property type="entry name" value="CARBON STORAGE REGULATOR"/>
    <property type="match status" value="1"/>
</dbReference>
<comment type="caution">
    <text evidence="6">The sequence shown here is derived from an EMBL/GenBank/DDBJ whole genome shotgun (WGS) entry which is preliminary data.</text>
</comment>
<evidence type="ECO:0000256" key="1">
    <source>
        <dbReference type="ARBA" id="ARBA00022490"/>
    </source>
</evidence>
<keyword evidence="2 4" id="KW-0810">Translation regulation</keyword>
<feature type="region of interest" description="Disordered" evidence="5">
    <location>
        <begin position="80"/>
        <end position="99"/>
    </location>
</feature>
<keyword evidence="4" id="KW-0678">Repressor</keyword>
<feature type="compositionally biased region" description="Polar residues" evidence="5">
    <location>
        <begin position="55"/>
        <end position="65"/>
    </location>
</feature>
<dbReference type="GO" id="GO:0044781">
    <property type="term" value="P:bacterial-type flagellum organization"/>
    <property type="evidence" value="ECO:0007669"/>
    <property type="project" value="UniProtKB-KW"/>
</dbReference>
<dbReference type="InterPro" id="IPR036107">
    <property type="entry name" value="CsrA_sf"/>
</dbReference>
<comment type="subunit">
    <text evidence="4">Homodimer; the beta-strands of each monomer intercalate to form a hydrophobic core, while the alpha-helices form wings that extend away from the core.</text>
</comment>
<dbReference type="Proteomes" id="UP000322699">
    <property type="component" value="Unassembled WGS sequence"/>
</dbReference>
<dbReference type="GO" id="GO:1902208">
    <property type="term" value="P:regulation of bacterial-type flagellum assembly"/>
    <property type="evidence" value="ECO:0007669"/>
    <property type="project" value="UniProtKB-UniRule"/>
</dbReference>
<dbReference type="RefSeq" id="WP_068266188.1">
    <property type="nucleotide sequence ID" value="NZ_LWSK01000111.1"/>
</dbReference>
<keyword evidence="7" id="KW-1185">Reference proteome</keyword>
<evidence type="ECO:0000313" key="7">
    <source>
        <dbReference type="Proteomes" id="UP000322699"/>
    </source>
</evidence>
<keyword evidence="4" id="KW-1005">Bacterial flagellum biogenesis</keyword>
<evidence type="ECO:0000256" key="3">
    <source>
        <dbReference type="ARBA" id="ARBA00022884"/>
    </source>
</evidence>
<dbReference type="GO" id="GO:0005829">
    <property type="term" value="C:cytosol"/>
    <property type="evidence" value="ECO:0007669"/>
    <property type="project" value="TreeGrafter"/>
</dbReference>
<keyword evidence="3 4" id="KW-0694">RNA-binding</keyword>
<dbReference type="HAMAP" id="MF_00167">
    <property type="entry name" value="CsrA"/>
    <property type="match status" value="1"/>
</dbReference>
<evidence type="ECO:0000256" key="4">
    <source>
        <dbReference type="HAMAP-Rule" id="MF_00167"/>
    </source>
</evidence>